<comment type="caution">
    <text evidence="3">The sequence shown here is derived from an EMBL/GenBank/DDBJ whole genome shotgun (WGS) entry which is preliminary data.</text>
</comment>
<dbReference type="Proteomes" id="UP000003544">
    <property type="component" value="Unassembled WGS sequence"/>
</dbReference>
<keyword evidence="4" id="KW-1185">Reference proteome</keyword>
<sequence>MSQILDVRTLVSIVNYCTAEHVCNLLPRLIEQIDIDCDRIIIVDNMSPDDSFAKIKSFVSESQYDQYVLVVLAERNGGFSYGNNLAIKEAKDKFMNSPEYVWLLNPDTSLLDDALTNLLNFAEEHSRAGIIGSRLEDEAGRPQRSSFRFHSLKSELLSGLRLGITDKLFHRYLVSSKDIPSQPEVVDWLAGASMFIRYSIIDDIGLMDENYFLYYEETDYCLQAQRSGWQCWYVPSSRVIHYVGQSTGIVSGDSLRRRRPKYWFQSRQYYFLKNYGFFYTILADLSWGVMFTIHKVLDMIRLRFKNDTKYLWLDFWRNSIFFSWLDRL</sequence>
<keyword evidence="1" id="KW-1133">Transmembrane helix</keyword>
<gene>
    <name evidence="3" type="ORF">MAMP_00830</name>
</gene>
<dbReference type="InterPro" id="IPR001173">
    <property type="entry name" value="Glyco_trans_2-like"/>
</dbReference>
<evidence type="ECO:0000256" key="1">
    <source>
        <dbReference type="SAM" id="Phobius"/>
    </source>
</evidence>
<dbReference type="eggNOG" id="COG1216">
    <property type="taxonomic scope" value="Bacteria"/>
</dbReference>
<dbReference type="InterPro" id="IPR029044">
    <property type="entry name" value="Nucleotide-diphossugar_trans"/>
</dbReference>
<evidence type="ECO:0000313" key="4">
    <source>
        <dbReference type="Proteomes" id="UP000003544"/>
    </source>
</evidence>
<dbReference type="PANTHER" id="PTHR43179">
    <property type="entry name" value="RHAMNOSYLTRANSFERASE WBBL"/>
    <property type="match status" value="1"/>
</dbReference>
<dbReference type="PANTHER" id="PTHR43179:SF7">
    <property type="entry name" value="RHAMNOSYLTRANSFERASE WBBL"/>
    <property type="match status" value="1"/>
</dbReference>
<organism evidence="3 4">
    <name type="scientific">Methylophaga aminisulfidivorans MP</name>
    <dbReference type="NCBI Taxonomy" id="1026882"/>
    <lineage>
        <taxon>Bacteria</taxon>
        <taxon>Pseudomonadati</taxon>
        <taxon>Pseudomonadota</taxon>
        <taxon>Gammaproteobacteria</taxon>
        <taxon>Thiotrichales</taxon>
        <taxon>Piscirickettsiaceae</taxon>
        <taxon>Methylophaga</taxon>
    </lineage>
</organism>
<feature type="transmembrane region" description="Helical" evidence="1">
    <location>
        <begin position="276"/>
        <end position="297"/>
    </location>
</feature>
<evidence type="ECO:0000313" key="3">
    <source>
        <dbReference type="EMBL" id="EGL53328.1"/>
    </source>
</evidence>
<proteinExistence type="predicted"/>
<reference evidence="3 4" key="1">
    <citation type="journal article" date="2011" name="J. Bacteriol.">
        <title>Draft genome sequence of Methylophaga aminisulfidivorans MP T.</title>
        <authorList>
            <person name="Han G.H."/>
            <person name="Kim W."/>
            <person name="Chun J."/>
            <person name="Kim S.W."/>
        </authorList>
    </citation>
    <scope>NUCLEOTIDE SEQUENCE [LARGE SCALE GENOMIC DNA]</scope>
    <source>
        <strain evidence="4">MP(T)</strain>
    </source>
</reference>
<dbReference type="AlphaFoldDB" id="F5T2W7"/>
<keyword evidence="1" id="KW-0472">Membrane</keyword>
<dbReference type="OrthoDB" id="9771846at2"/>
<dbReference type="EMBL" id="AFIG01000003">
    <property type="protein sequence ID" value="EGL53328.1"/>
    <property type="molecule type" value="Genomic_DNA"/>
</dbReference>
<dbReference type="CDD" id="cd04186">
    <property type="entry name" value="GT_2_like_c"/>
    <property type="match status" value="1"/>
</dbReference>
<dbReference type="Gene3D" id="3.90.550.10">
    <property type="entry name" value="Spore Coat Polysaccharide Biosynthesis Protein SpsA, Chain A"/>
    <property type="match status" value="1"/>
</dbReference>
<dbReference type="STRING" id="1026882.MAMP_00830"/>
<accession>F5T2W7</accession>
<dbReference type="SUPFAM" id="SSF53448">
    <property type="entry name" value="Nucleotide-diphospho-sugar transferases"/>
    <property type="match status" value="1"/>
</dbReference>
<feature type="domain" description="Glycosyltransferase 2-like" evidence="2">
    <location>
        <begin position="22"/>
        <end position="146"/>
    </location>
</feature>
<evidence type="ECO:0000259" key="2">
    <source>
        <dbReference type="Pfam" id="PF00535"/>
    </source>
</evidence>
<keyword evidence="1" id="KW-0812">Transmembrane</keyword>
<dbReference type="Pfam" id="PF00535">
    <property type="entry name" value="Glycos_transf_2"/>
    <property type="match status" value="1"/>
</dbReference>
<dbReference type="GO" id="GO:0016740">
    <property type="term" value="F:transferase activity"/>
    <property type="evidence" value="ECO:0007669"/>
    <property type="project" value="UniProtKB-KW"/>
</dbReference>
<keyword evidence="3" id="KW-0808">Transferase</keyword>
<name>F5T2W7_9GAMM</name>
<protein>
    <submittedName>
        <fullName evidence="3">Glycosyl transferase, group 2 family protein</fullName>
    </submittedName>
</protein>
<dbReference type="RefSeq" id="WP_007146578.1">
    <property type="nucleotide sequence ID" value="NZ_AFIG01000003.1"/>
</dbReference>